<dbReference type="Proteomes" id="UP000814033">
    <property type="component" value="Unassembled WGS sequence"/>
</dbReference>
<accession>A0ACB8S327</accession>
<name>A0ACB8S327_9AGAM</name>
<evidence type="ECO:0000313" key="2">
    <source>
        <dbReference type="Proteomes" id="UP000814033"/>
    </source>
</evidence>
<comment type="caution">
    <text evidence="1">The sequence shown here is derived from an EMBL/GenBank/DDBJ whole genome shotgun (WGS) entry which is preliminary data.</text>
</comment>
<evidence type="ECO:0000313" key="1">
    <source>
        <dbReference type="EMBL" id="KAI0050552.1"/>
    </source>
</evidence>
<sequence length="332" mass="36826">MPRKSAFFADKSSFSPPNDQATHRDLLLFEERLKTNALLLNRRKSRYQFLLLQLIVGILFLLCEVLLQTSFLSIPYRYLLHRALPDVYGPDTDARLHPYVASGLLFVAVTTLLLFFASGLYSEKIGYANRYVPHANRALRNFNMYLNLRKAPGTSPFNPLSYLFPRPTSPRSASPTSSPPRTPSPTRLGKRSSSAVPIPSIPPTTNPRGELIFSSRVDRAFRDSYERYRAAFERKRDERERALAARTWSGWLAQRMPWNRSAVQLPSSPGTGTVTPSATRGGTLSLRGRGGGTPGSSRRSSPAPHLSGADRGRAGSSPGVEMQTLQPGVGYM</sequence>
<protein>
    <submittedName>
        <fullName evidence="1">Uncharacterized protein</fullName>
    </submittedName>
</protein>
<reference evidence="1" key="1">
    <citation type="submission" date="2021-02" db="EMBL/GenBank/DDBJ databases">
        <authorList>
            <consortium name="DOE Joint Genome Institute"/>
            <person name="Ahrendt S."/>
            <person name="Looney B.P."/>
            <person name="Miyauchi S."/>
            <person name="Morin E."/>
            <person name="Drula E."/>
            <person name="Courty P.E."/>
            <person name="Chicoki N."/>
            <person name="Fauchery L."/>
            <person name="Kohler A."/>
            <person name="Kuo A."/>
            <person name="Labutti K."/>
            <person name="Pangilinan J."/>
            <person name="Lipzen A."/>
            <person name="Riley R."/>
            <person name="Andreopoulos W."/>
            <person name="He G."/>
            <person name="Johnson J."/>
            <person name="Barry K.W."/>
            <person name="Grigoriev I.V."/>
            <person name="Nagy L."/>
            <person name="Hibbett D."/>
            <person name="Henrissat B."/>
            <person name="Matheny P.B."/>
            <person name="Labbe J."/>
            <person name="Martin F."/>
        </authorList>
    </citation>
    <scope>NUCLEOTIDE SEQUENCE</scope>
    <source>
        <strain evidence="1">FP105234-sp</strain>
    </source>
</reference>
<proteinExistence type="predicted"/>
<keyword evidence="2" id="KW-1185">Reference proteome</keyword>
<reference evidence="1" key="2">
    <citation type="journal article" date="2022" name="New Phytol.">
        <title>Evolutionary transition to the ectomycorrhizal habit in the genomes of a hyperdiverse lineage of mushroom-forming fungi.</title>
        <authorList>
            <person name="Looney B."/>
            <person name="Miyauchi S."/>
            <person name="Morin E."/>
            <person name="Drula E."/>
            <person name="Courty P.E."/>
            <person name="Kohler A."/>
            <person name="Kuo A."/>
            <person name="LaButti K."/>
            <person name="Pangilinan J."/>
            <person name="Lipzen A."/>
            <person name="Riley R."/>
            <person name="Andreopoulos W."/>
            <person name="He G."/>
            <person name="Johnson J."/>
            <person name="Nolan M."/>
            <person name="Tritt A."/>
            <person name="Barry K.W."/>
            <person name="Grigoriev I.V."/>
            <person name="Nagy L.G."/>
            <person name="Hibbett D."/>
            <person name="Henrissat B."/>
            <person name="Matheny P.B."/>
            <person name="Labbe J."/>
            <person name="Martin F.M."/>
        </authorList>
    </citation>
    <scope>NUCLEOTIDE SEQUENCE</scope>
    <source>
        <strain evidence="1">FP105234-sp</strain>
    </source>
</reference>
<dbReference type="EMBL" id="MU275860">
    <property type="protein sequence ID" value="KAI0050552.1"/>
    <property type="molecule type" value="Genomic_DNA"/>
</dbReference>
<organism evidence="1 2">
    <name type="scientific">Auriscalpium vulgare</name>
    <dbReference type="NCBI Taxonomy" id="40419"/>
    <lineage>
        <taxon>Eukaryota</taxon>
        <taxon>Fungi</taxon>
        <taxon>Dikarya</taxon>
        <taxon>Basidiomycota</taxon>
        <taxon>Agaricomycotina</taxon>
        <taxon>Agaricomycetes</taxon>
        <taxon>Russulales</taxon>
        <taxon>Auriscalpiaceae</taxon>
        <taxon>Auriscalpium</taxon>
    </lineage>
</organism>
<gene>
    <name evidence="1" type="ORF">FA95DRAFT_1487066</name>
</gene>